<accession>A0AAV5SLP0</accession>
<evidence type="ECO:0000313" key="1">
    <source>
        <dbReference type="EMBL" id="GMS83587.1"/>
    </source>
</evidence>
<organism evidence="1 2">
    <name type="scientific">Pristionchus entomophagus</name>
    <dbReference type="NCBI Taxonomy" id="358040"/>
    <lineage>
        <taxon>Eukaryota</taxon>
        <taxon>Metazoa</taxon>
        <taxon>Ecdysozoa</taxon>
        <taxon>Nematoda</taxon>
        <taxon>Chromadorea</taxon>
        <taxon>Rhabditida</taxon>
        <taxon>Rhabditina</taxon>
        <taxon>Diplogasteromorpha</taxon>
        <taxon>Diplogasteroidea</taxon>
        <taxon>Neodiplogasteridae</taxon>
        <taxon>Pristionchus</taxon>
    </lineage>
</organism>
<evidence type="ECO:0008006" key="3">
    <source>
        <dbReference type="Google" id="ProtNLM"/>
    </source>
</evidence>
<gene>
    <name evidence="1" type="ORF">PENTCL1PPCAC_5762</name>
</gene>
<dbReference type="EMBL" id="BTSX01000002">
    <property type="protein sequence ID" value="GMS83587.1"/>
    <property type="molecule type" value="Genomic_DNA"/>
</dbReference>
<protein>
    <recommendedName>
        <fullName evidence="3">G protein-coupled receptor</fullName>
    </recommendedName>
</protein>
<sequence>MFPFLLSFETCYCSRIECLLLLMMVNPSEWTSISFTGAVIFRLITTDPWNVDFSVLLYPLTDTVQVVVDRMNKRRET</sequence>
<dbReference type="AlphaFoldDB" id="A0AAV5SLP0"/>
<dbReference type="Proteomes" id="UP001432027">
    <property type="component" value="Unassembled WGS sequence"/>
</dbReference>
<reference evidence="1" key="1">
    <citation type="submission" date="2023-10" db="EMBL/GenBank/DDBJ databases">
        <title>Genome assembly of Pristionchus species.</title>
        <authorList>
            <person name="Yoshida K."/>
            <person name="Sommer R.J."/>
        </authorList>
    </citation>
    <scope>NUCLEOTIDE SEQUENCE</scope>
    <source>
        <strain evidence="1">RS0144</strain>
    </source>
</reference>
<proteinExistence type="predicted"/>
<name>A0AAV5SLP0_9BILA</name>
<keyword evidence="2" id="KW-1185">Reference proteome</keyword>
<comment type="caution">
    <text evidence="1">The sequence shown here is derived from an EMBL/GenBank/DDBJ whole genome shotgun (WGS) entry which is preliminary data.</text>
</comment>
<evidence type="ECO:0000313" key="2">
    <source>
        <dbReference type="Proteomes" id="UP001432027"/>
    </source>
</evidence>